<dbReference type="InterPro" id="IPR013087">
    <property type="entry name" value="Znf_C2H2_type"/>
</dbReference>
<evidence type="ECO:0000259" key="12">
    <source>
        <dbReference type="PROSITE" id="PS51915"/>
    </source>
</evidence>
<feature type="region of interest" description="Disordered" evidence="10">
    <location>
        <begin position="161"/>
        <end position="224"/>
    </location>
</feature>
<dbReference type="PANTHER" id="PTHR24404:SF114">
    <property type="entry name" value="KLUMPFUSS, ISOFORM B-RELATED"/>
    <property type="match status" value="1"/>
</dbReference>
<dbReference type="InterPro" id="IPR036236">
    <property type="entry name" value="Znf_C2H2_sf"/>
</dbReference>
<dbReference type="Pfam" id="PF00096">
    <property type="entry name" value="zf-C2H2"/>
    <property type="match status" value="3"/>
</dbReference>
<reference evidence="13" key="2">
    <citation type="submission" date="2025-05" db="UniProtKB">
        <authorList>
            <consortium name="EnsemblMetazoa"/>
        </authorList>
    </citation>
    <scope>IDENTIFICATION</scope>
    <source>
        <strain evidence="13">Foshan</strain>
    </source>
</reference>
<dbReference type="SMART" id="SM00868">
    <property type="entry name" value="zf-AD"/>
    <property type="match status" value="1"/>
</dbReference>
<keyword evidence="3" id="KW-0677">Repeat</keyword>
<reference evidence="14" key="1">
    <citation type="journal article" date="2015" name="Proc. Natl. Acad. Sci. U.S.A.">
        <title>Genome sequence of the Asian Tiger mosquito, Aedes albopictus, reveals insights into its biology, genetics, and evolution.</title>
        <authorList>
            <person name="Chen X.G."/>
            <person name="Jiang X."/>
            <person name="Gu J."/>
            <person name="Xu M."/>
            <person name="Wu Y."/>
            <person name="Deng Y."/>
            <person name="Zhang C."/>
            <person name="Bonizzoni M."/>
            <person name="Dermauw W."/>
            <person name="Vontas J."/>
            <person name="Armbruster P."/>
            <person name="Huang X."/>
            <person name="Yang Y."/>
            <person name="Zhang H."/>
            <person name="He W."/>
            <person name="Peng H."/>
            <person name="Liu Y."/>
            <person name="Wu K."/>
            <person name="Chen J."/>
            <person name="Lirakis M."/>
            <person name="Topalis P."/>
            <person name="Van Leeuwen T."/>
            <person name="Hall A.B."/>
            <person name="Jiang X."/>
            <person name="Thorpe C."/>
            <person name="Mueller R.L."/>
            <person name="Sun C."/>
            <person name="Waterhouse R.M."/>
            <person name="Yan G."/>
            <person name="Tu Z.J."/>
            <person name="Fang X."/>
            <person name="James A.A."/>
        </authorList>
    </citation>
    <scope>NUCLEOTIDE SEQUENCE [LARGE SCALE GENOMIC DNA]</scope>
    <source>
        <strain evidence="14">Foshan</strain>
    </source>
</reference>
<protein>
    <recommendedName>
        <fullName evidence="15">C2h2-type zn-finger protein</fullName>
    </recommendedName>
</protein>
<evidence type="ECO:0000256" key="8">
    <source>
        <dbReference type="PROSITE-ProRule" id="PRU00042"/>
    </source>
</evidence>
<evidence type="ECO:0000256" key="4">
    <source>
        <dbReference type="ARBA" id="ARBA00022771"/>
    </source>
</evidence>
<keyword evidence="4 8" id="KW-0863">Zinc-finger</keyword>
<evidence type="ECO:0000256" key="7">
    <source>
        <dbReference type="ARBA" id="ARBA00023242"/>
    </source>
</evidence>
<feature type="compositionally biased region" description="Acidic residues" evidence="10">
    <location>
        <begin position="215"/>
        <end position="224"/>
    </location>
</feature>
<evidence type="ECO:0000256" key="5">
    <source>
        <dbReference type="ARBA" id="ARBA00022833"/>
    </source>
</evidence>
<feature type="domain" description="C2H2-type" evidence="11">
    <location>
        <begin position="565"/>
        <end position="592"/>
    </location>
</feature>
<dbReference type="Pfam" id="PF13912">
    <property type="entry name" value="zf-C2H2_6"/>
    <property type="match status" value="1"/>
</dbReference>
<evidence type="ECO:0000256" key="2">
    <source>
        <dbReference type="ARBA" id="ARBA00022723"/>
    </source>
</evidence>
<evidence type="ECO:0008006" key="15">
    <source>
        <dbReference type="Google" id="ProtNLM"/>
    </source>
</evidence>
<feature type="domain" description="C2H2-type" evidence="11">
    <location>
        <begin position="509"/>
        <end position="536"/>
    </location>
</feature>
<dbReference type="GeneID" id="109429682"/>
<feature type="binding site" evidence="9">
    <location>
        <position position="4"/>
    </location>
    <ligand>
        <name>Zn(2+)</name>
        <dbReference type="ChEBI" id="CHEBI:29105"/>
    </ligand>
</feature>
<evidence type="ECO:0000256" key="10">
    <source>
        <dbReference type="SAM" id="MobiDB-lite"/>
    </source>
</evidence>
<organism evidence="13 14">
    <name type="scientific">Aedes albopictus</name>
    <name type="common">Asian tiger mosquito</name>
    <name type="synonym">Stegomyia albopicta</name>
    <dbReference type="NCBI Taxonomy" id="7160"/>
    <lineage>
        <taxon>Eukaryota</taxon>
        <taxon>Metazoa</taxon>
        <taxon>Ecdysozoa</taxon>
        <taxon>Arthropoda</taxon>
        <taxon>Hexapoda</taxon>
        <taxon>Insecta</taxon>
        <taxon>Pterygota</taxon>
        <taxon>Neoptera</taxon>
        <taxon>Endopterygota</taxon>
        <taxon>Diptera</taxon>
        <taxon>Nematocera</taxon>
        <taxon>Culicoidea</taxon>
        <taxon>Culicidae</taxon>
        <taxon>Culicinae</taxon>
        <taxon>Aedini</taxon>
        <taxon>Aedes</taxon>
        <taxon>Stegomyia</taxon>
    </lineage>
</organism>
<dbReference type="PROSITE" id="PS00028">
    <property type="entry name" value="ZINC_FINGER_C2H2_1"/>
    <property type="match status" value="10"/>
</dbReference>
<dbReference type="InterPro" id="IPR050589">
    <property type="entry name" value="Ikaros_C2H2-ZF"/>
</dbReference>
<evidence type="ECO:0000256" key="9">
    <source>
        <dbReference type="PROSITE-ProRule" id="PRU01263"/>
    </source>
</evidence>
<feature type="binding site" evidence="9">
    <location>
        <position position="67"/>
    </location>
    <ligand>
        <name>Zn(2+)</name>
        <dbReference type="ChEBI" id="CHEBI:29105"/>
    </ligand>
</feature>
<dbReference type="EnsemblMetazoa" id="AALFPA23_011079.R15650">
    <property type="protein sequence ID" value="AALFPA23_011079.P15650"/>
    <property type="gene ID" value="AALFPA23_011079"/>
</dbReference>
<evidence type="ECO:0000256" key="6">
    <source>
        <dbReference type="ARBA" id="ARBA00023125"/>
    </source>
</evidence>
<feature type="compositionally biased region" description="Low complexity" evidence="10">
    <location>
        <begin position="629"/>
        <end position="640"/>
    </location>
</feature>
<dbReference type="RefSeq" id="XP_029719992.2">
    <property type="nucleotide sequence ID" value="XM_029864132.2"/>
</dbReference>
<dbReference type="Proteomes" id="UP000069940">
    <property type="component" value="Unassembled WGS sequence"/>
</dbReference>
<sequence>MNICRVCMESGEDSGGGGGGSSDGGPDGLIPIFSKLEDAFIANIIVECTSVQILEDDGLPTSICRGCVDCLKGFIRFIRKARESDRKLRKMFKSEGGKRMAEDDEGVDKDWTSAMELSVFTESIMEVKEEMDSDDGKVAGDDGNQSETAYEVEYLDDANDSDWKASEDEDEKPVKRGRRRKKVKDSNDSDSDFLVETRKPRRGRKPGRKPKKLDEDDEDYGSEDALDEKELATFEVIDIKKGQMVCCSCLLIFDTSDELEVHREKHIKKRRVNMTKTNICQICHRRYSTQYALKQHYKRMSEATKIYSCMKCPSRFINQKRRRTHAHNHPREKEVVPSKVLVVPLPEVVHNEYGRICCAQACYQSFETEELLLAHAHTAHKVNKVEQSLDENKDKPIECLVCFKRFYDELSLQRHQQRNYKPLSHQCAVCGLKVRGGEALATHERSHRNEKPFECELCHKNFTSKGSLKAHMMVHSGEKPFVCTTCGWSFRRKRNLQVHILSHSNNQPFQCEICQKTFKSKVHLQYHMRTHTGEKPYPCRYCDKAFADHTNRQRHEMSHTGIKPYKCSYCDKTFIRKRFQVDHESSHTGIKPYRCDMCNRTFSHKTGLRRHLESHPLAPENAIALAAPSPMPAQPSSSSSHMEVASVVDSSMSPPPPPPAMTHMHGGSGYFQHP</sequence>
<evidence type="ECO:0000259" key="11">
    <source>
        <dbReference type="PROSITE" id="PS50157"/>
    </source>
</evidence>
<dbReference type="PANTHER" id="PTHR24404">
    <property type="entry name" value="ZINC FINGER PROTEIN"/>
    <property type="match status" value="1"/>
</dbReference>
<dbReference type="Gene3D" id="3.40.1800.20">
    <property type="match status" value="1"/>
</dbReference>
<evidence type="ECO:0000313" key="13">
    <source>
        <dbReference type="EnsemblMetazoa" id="AALFPA23_011079.P15650"/>
    </source>
</evidence>
<comment type="subcellular location">
    <subcellularLocation>
        <location evidence="1">Nucleus</location>
    </subcellularLocation>
</comment>
<accession>A0ABM1YPW0</accession>
<feature type="domain" description="ZAD" evidence="12">
    <location>
        <begin position="2"/>
        <end position="91"/>
    </location>
</feature>
<dbReference type="Pfam" id="PF07776">
    <property type="entry name" value="zf-AD"/>
    <property type="match status" value="1"/>
</dbReference>
<keyword evidence="14" id="KW-1185">Reference proteome</keyword>
<keyword evidence="5 9" id="KW-0862">Zinc</keyword>
<name>A0ABM1YPW0_AEDAL</name>
<feature type="domain" description="C2H2-type" evidence="11">
    <location>
        <begin position="481"/>
        <end position="508"/>
    </location>
</feature>
<feature type="binding site" evidence="9">
    <location>
        <position position="7"/>
    </location>
    <ligand>
        <name>Zn(2+)</name>
        <dbReference type="ChEBI" id="CHEBI:29105"/>
    </ligand>
</feature>
<evidence type="ECO:0000256" key="3">
    <source>
        <dbReference type="ARBA" id="ARBA00022737"/>
    </source>
</evidence>
<dbReference type="PROSITE" id="PS50157">
    <property type="entry name" value="ZINC_FINGER_C2H2_2"/>
    <property type="match status" value="8"/>
</dbReference>
<dbReference type="PROSITE" id="PS51915">
    <property type="entry name" value="ZAD"/>
    <property type="match status" value="1"/>
</dbReference>
<proteinExistence type="predicted"/>
<feature type="domain" description="C2H2-type" evidence="11">
    <location>
        <begin position="593"/>
        <end position="615"/>
    </location>
</feature>
<feature type="binding site" evidence="9">
    <location>
        <position position="64"/>
    </location>
    <ligand>
        <name>Zn(2+)</name>
        <dbReference type="ChEBI" id="CHEBI:29105"/>
    </ligand>
</feature>
<dbReference type="InterPro" id="IPR012934">
    <property type="entry name" value="Znf_AD"/>
</dbReference>
<feature type="compositionally biased region" description="Basic residues" evidence="10">
    <location>
        <begin position="199"/>
        <end position="211"/>
    </location>
</feature>
<feature type="domain" description="C2H2-type" evidence="11">
    <location>
        <begin position="453"/>
        <end position="480"/>
    </location>
</feature>
<keyword evidence="2 9" id="KW-0479">Metal-binding</keyword>
<dbReference type="SUPFAM" id="SSF57667">
    <property type="entry name" value="beta-beta-alpha zinc fingers"/>
    <property type="match status" value="4"/>
</dbReference>
<evidence type="ECO:0000313" key="14">
    <source>
        <dbReference type="Proteomes" id="UP000069940"/>
    </source>
</evidence>
<dbReference type="Pfam" id="PF13465">
    <property type="entry name" value="zf-H2C2_2"/>
    <property type="match status" value="1"/>
</dbReference>
<dbReference type="SMART" id="SM00355">
    <property type="entry name" value="ZnF_C2H2"/>
    <property type="match status" value="12"/>
</dbReference>
<evidence type="ECO:0000256" key="1">
    <source>
        <dbReference type="ARBA" id="ARBA00004123"/>
    </source>
</evidence>
<dbReference type="SUPFAM" id="SSF57716">
    <property type="entry name" value="Glucocorticoid receptor-like (DNA-binding domain)"/>
    <property type="match status" value="1"/>
</dbReference>
<feature type="region of interest" description="Disordered" evidence="10">
    <location>
        <begin position="629"/>
        <end position="674"/>
    </location>
</feature>
<feature type="domain" description="C2H2-type" evidence="11">
    <location>
        <begin position="425"/>
        <end position="452"/>
    </location>
</feature>
<keyword evidence="6" id="KW-0238">DNA-binding</keyword>
<dbReference type="Gene3D" id="3.30.160.60">
    <property type="entry name" value="Classic Zinc Finger"/>
    <property type="match status" value="8"/>
</dbReference>
<feature type="domain" description="C2H2-type" evidence="11">
    <location>
        <begin position="537"/>
        <end position="564"/>
    </location>
</feature>
<feature type="domain" description="C2H2-type" evidence="11">
    <location>
        <begin position="307"/>
        <end position="334"/>
    </location>
</feature>
<keyword evidence="7" id="KW-0539">Nucleus</keyword>